<dbReference type="Pfam" id="PF02310">
    <property type="entry name" value="B12-binding"/>
    <property type="match status" value="1"/>
</dbReference>
<dbReference type="PROSITE" id="PS51332">
    <property type="entry name" value="B12_BINDING"/>
    <property type="match status" value="1"/>
</dbReference>
<dbReference type="Gene3D" id="3.20.20.440">
    <property type="entry name" value="D-Lysine 5,6-aminomutase alpha subunit"/>
    <property type="match status" value="1"/>
</dbReference>
<dbReference type="PATRIC" id="fig|1123384.7.peg.1421"/>
<dbReference type="InterPro" id="IPR016176">
    <property type="entry name" value="Cbl-dep_enz_cat"/>
</dbReference>
<dbReference type="GO" id="GO:0016853">
    <property type="term" value="F:isomerase activity"/>
    <property type="evidence" value="ECO:0007669"/>
    <property type="project" value="UniProtKB-KW"/>
</dbReference>
<accession>A0A0X1KRY7</accession>
<gene>
    <name evidence="6" type="ORF">AJ81_07075</name>
</gene>
<sequence>MMKFVLFPLDPVHDVALKMLNRELLKRGHQTVLLPPDTKMEEVVEICQREIPDFIMVSRTVGYGAAELLARFIDVLDAAGLRKKCKVVVGGKAITKKLAAELGYDAGFGERTSWEEVIAYVEGGKFEGEKVTIRKTKRDITCGYTYEVRDGTFKELLDKITDQILDWAKDRTSPGIERAKIKEKMLEGEHLLEEYLRLCDEVVVSYFRKNVLPKKVRLITEEERKKFERLVREINFDGKILRHGLDKPLVFVQYGTGCPFMDAMHIKVSEAWGADGVLHFDPSWGARCEGLLEGSLAHEEDGSIITLENLKLIKSALSDSTLWCVRAHRGLNTPEIVLLAAHAGADLTKINMVYGSLNGGTDPERLTVDGVYALQLSAKYKLPYDIPTNEELGGVPAHKAFAGMLVVAHLGVKLGARPILKPLFCYSPDVMINDYMKDNYVDYNVAKILALRRIMDAPIWPGEPIGFMTHTEDRVQSAMTTALHAALASSLGLDAITIASTDEAYARGAISVTARIDTLRAIAEAFRFFGHAKIEPTKKAEEYADKILNGIYETLKKVAERQDFVAALYEGLFGTREEGANPGRAGRGTVRKC</sequence>
<dbReference type="InterPro" id="IPR037086">
    <property type="entry name" value="Lys-AminoMut_asu_sf"/>
</dbReference>
<dbReference type="InterPro" id="IPR006158">
    <property type="entry name" value="Cobalamin-bd"/>
</dbReference>
<name>A0A0X1KRY7_9THEM</name>
<feature type="domain" description="B12-binding" evidence="5">
    <location>
        <begin position="1"/>
        <end position="128"/>
    </location>
</feature>
<keyword evidence="7" id="KW-1185">Reference proteome</keyword>
<keyword evidence="4" id="KW-0170">Cobalt</keyword>
<dbReference type="GO" id="GO:0046872">
    <property type="term" value="F:metal ion binding"/>
    <property type="evidence" value="ECO:0007669"/>
    <property type="project" value="InterPro"/>
</dbReference>
<evidence type="ECO:0000259" key="5">
    <source>
        <dbReference type="PROSITE" id="PS51332"/>
    </source>
</evidence>
<protein>
    <submittedName>
        <fullName evidence="6">Cobalamin-binding protein</fullName>
    </submittedName>
</protein>
<dbReference type="AlphaFoldDB" id="A0A0X1KRY7"/>
<dbReference type="CDD" id="cd02065">
    <property type="entry name" value="B12-binding_like"/>
    <property type="match status" value="1"/>
</dbReference>
<evidence type="ECO:0000256" key="3">
    <source>
        <dbReference type="ARBA" id="ARBA00023235"/>
    </source>
</evidence>
<evidence type="ECO:0000256" key="4">
    <source>
        <dbReference type="ARBA" id="ARBA00023285"/>
    </source>
</evidence>
<reference evidence="6 7" key="1">
    <citation type="submission" date="2014-01" db="EMBL/GenBank/DDBJ databases">
        <title>Genome sequencing of Thermotog hypogea.</title>
        <authorList>
            <person name="Zhang X."/>
            <person name="Alvare G."/>
            <person name="Fristensky B."/>
            <person name="Chen L."/>
            <person name="Suen T."/>
            <person name="Chen Q."/>
            <person name="Ma K."/>
        </authorList>
    </citation>
    <scope>NUCLEOTIDE SEQUENCE [LARGE SCALE GENOMIC DNA]</scope>
    <source>
        <strain evidence="6 7">DSM 11164</strain>
    </source>
</reference>
<comment type="cofactor">
    <cofactor evidence="1">
        <name>adenosylcob(III)alamin</name>
        <dbReference type="ChEBI" id="CHEBI:18408"/>
    </cofactor>
</comment>
<dbReference type="SUPFAM" id="SSF51703">
    <property type="entry name" value="Cobalamin (vitamin B12)-dependent enzymes"/>
    <property type="match status" value="1"/>
</dbReference>
<keyword evidence="2" id="KW-0846">Cobalamin</keyword>
<evidence type="ECO:0000313" key="6">
    <source>
        <dbReference type="EMBL" id="AJC73989.1"/>
    </source>
</evidence>
<proteinExistence type="predicted"/>
<evidence type="ECO:0000256" key="2">
    <source>
        <dbReference type="ARBA" id="ARBA00022628"/>
    </source>
</evidence>
<dbReference type="SUPFAM" id="SSF52242">
    <property type="entry name" value="Cobalamin (vitamin B12)-binding domain"/>
    <property type="match status" value="1"/>
</dbReference>
<keyword evidence="3" id="KW-0413">Isomerase</keyword>
<dbReference type="PaxDb" id="1123384-AJ81_07075"/>
<evidence type="ECO:0000313" key="7">
    <source>
        <dbReference type="Proteomes" id="UP000077469"/>
    </source>
</evidence>
<dbReference type="GO" id="GO:0031419">
    <property type="term" value="F:cobalamin binding"/>
    <property type="evidence" value="ECO:0007669"/>
    <property type="project" value="UniProtKB-KW"/>
</dbReference>
<dbReference type="InterPro" id="IPR036724">
    <property type="entry name" value="Cobalamin-bd_sf"/>
</dbReference>
<dbReference type="STRING" id="1123384.AJ81_07075"/>
<dbReference type="KEGG" id="phy:AJ81_07075"/>
<organism evidence="6 7">
    <name type="scientific">Pseudothermotoga hypogea DSM 11164 = NBRC 106472</name>
    <dbReference type="NCBI Taxonomy" id="1123384"/>
    <lineage>
        <taxon>Bacteria</taxon>
        <taxon>Thermotogati</taxon>
        <taxon>Thermotogota</taxon>
        <taxon>Thermotogae</taxon>
        <taxon>Thermotogales</taxon>
        <taxon>Thermotogaceae</taxon>
        <taxon>Pseudothermotoga</taxon>
    </lineage>
</organism>
<dbReference type="Gene3D" id="3.40.50.280">
    <property type="entry name" value="Cobalamin-binding domain"/>
    <property type="match status" value="1"/>
</dbReference>
<dbReference type="EMBL" id="CP007141">
    <property type="protein sequence ID" value="AJC73989.1"/>
    <property type="molecule type" value="Genomic_DNA"/>
</dbReference>
<evidence type="ECO:0000256" key="1">
    <source>
        <dbReference type="ARBA" id="ARBA00001922"/>
    </source>
</evidence>
<dbReference type="Proteomes" id="UP000077469">
    <property type="component" value="Chromosome"/>
</dbReference>